<organism evidence="2 3">
    <name type="scientific">Kipferlia bialata</name>
    <dbReference type="NCBI Taxonomy" id="797122"/>
    <lineage>
        <taxon>Eukaryota</taxon>
        <taxon>Metamonada</taxon>
        <taxon>Carpediemonas-like organisms</taxon>
        <taxon>Kipferlia</taxon>
    </lineage>
</organism>
<feature type="region of interest" description="Disordered" evidence="1">
    <location>
        <begin position="46"/>
        <end position="69"/>
    </location>
</feature>
<dbReference type="EMBL" id="BDIP01006287">
    <property type="protein sequence ID" value="GIQ90521.1"/>
    <property type="molecule type" value="Genomic_DNA"/>
</dbReference>
<dbReference type="AlphaFoldDB" id="A0A9K3GQ66"/>
<sequence length="84" mass="8942">MGHSLLPSFVSAVECNKIPPHGDPNHLVTFSPFPFTLSVHSLKKGVRPTTVTNGYRPNDQEGEGGTSDWSLVQATPLVSLALSA</sequence>
<keyword evidence="3" id="KW-1185">Reference proteome</keyword>
<protein>
    <submittedName>
        <fullName evidence="2">Uncharacterized protein</fullName>
    </submittedName>
</protein>
<proteinExistence type="predicted"/>
<gene>
    <name evidence="2" type="ORF">KIPB_013345</name>
</gene>
<name>A0A9K3GQ66_9EUKA</name>
<comment type="caution">
    <text evidence="2">The sequence shown here is derived from an EMBL/GenBank/DDBJ whole genome shotgun (WGS) entry which is preliminary data.</text>
</comment>
<accession>A0A9K3GQ66</accession>
<evidence type="ECO:0000313" key="2">
    <source>
        <dbReference type="EMBL" id="GIQ90521.1"/>
    </source>
</evidence>
<reference evidence="2 3" key="1">
    <citation type="journal article" date="2018" name="PLoS ONE">
        <title>The draft genome of Kipferlia bialata reveals reductive genome evolution in fornicate parasites.</title>
        <authorList>
            <person name="Tanifuji G."/>
            <person name="Takabayashi S."/>
            <person name="Kume K."/>
            <person name="Takagi M."/>
            <person name="Nakayama T."/>
            <person name="Kamikawa R."/>
            <person name="Inagaki Y."/>
            <person name="Hashimoto T."/>
        </authorList>
    </citation>
    <scope>NUCLEOTIDE SEQUENCE [LARGE SCALE GENOMIC DNA]</scope>
    <source>
        <strain evidence="2">NY0173</strain>
    </source>
</reference>
<evidence type="ECO:0000256" key="1">
    <source>
        <dbReference type="SAM" id="MobiDB-lite"/>
    </source>
</evidence>
<evidence type="ECO:0000313" key="3">
    <source>
        <dbReference type="Proteomes" id="UP000265618"/>
    </source>
</evidence>
<dbReference type="Proteomes" id="UP000265618">
    <property type="component" value="Unassembled WGS sequence"/>
</dbReference>
<feature type="non-terminal residue" evidence="2">
    <location>
        <position position="1"/>
    </location>
</feature>